<evidence type="ECO:0000313" key="7">
    <source>
        <dbReference type="EMBL" id="GMQ35247.1"/>
    </source>
</evidence>
<reference evidence="7 8" key="1">
    <citation type="submission" date="2023-08" db="EMBL/GenBank/DDBJ databases">
        <title>Draft genome sequence of Algoriphagus taiwanensis.</title>
        <authorList>
            <person name="Takatani N."/>
            <person name="Hosokawa M."/>
            <person name="Sawabe T."/>
        </authorList>
    </citation>
    <scope>NUCLEOTIDE SEQUENCE [LARGE SCALE GENOMIC DNA]</scope>
    <source>
        <strain evidence="7 8">JCM 19755</strain>
    </source>
</reference>
<evidence type="ECO:0000256" key="4">
    <source>
        <dbReference type="ARBA" id="ARBA00022741"/>
    </source>
</evidence>
<proteinExistence type="inferred from homology"/>
<keyword evidence="2" id="KW-1277">Toxin-antitoxin system</keyword>
<keyword evidence="1" id="KW-0597">Phosphoprotein</keyword>
<sequence>MSRRDIDLLLQDMRESAGKILNYTNGLTYDDFLRDDKTIDAVVRNFEVIGEASIRIDEDFKLENPQIEWKKLRGFRNRIVHEYFGIDYEIVWSIIESDLEELLFQLEGILKNGKEKK</sequence>
<dbReference type="Proteomes" id="UP001307705">
    <property type="component" value="Unassembled WGS sequence"/>
</dbReference>
<dbReference type="RefSeq" id="WP_338230065.1">
    <property type="nucleotide sequence ID" value="NZ_BTPE01000015.1"/>
</dbReference>
<keyword evidence="4" id="KW-0547">Nucleotide-binding</keyword>
<dbReference type="InterPro" id="IPR037038">
    <property type="entry name" value="HepT-like_sf"/>
</dbReference>
<keyword evidence="3" id="KW-0540">Nuclease</keyword>
<evidence type="ECO:0000256" key="1">
    <source>
        <dbReference type="ARBA" id="ARBA00022553"/>
    </source>
</evidence>
<dbReference type="PANTHER" id="PTHR34139">
    <property type="entry name" value="UPF0331 PROTEIN MJ0127"/>
    <property type="match status" value="1"/>
</dbReference>
<dbReference type="PANTHER" id="PTHR34139:SF1">
    <property type="entry name" value="RNASE MJ1380-RELATED"/>
    <property type="match status" value="1"/>
</dbReference>
<dbReference type="EMBL" id="BTPE01000015">
    <property type="protein sequence ID" value="GMQ35247.1"/>
    <property type="molecule type" value="Genomic_DNA"/>
</dbReference>
<keyword evidence="5" id="KW-0378">Hydrolase</keyword>
<evidence type="ECO:0000256" key="5">
    <source>
        <dbReference type="ARBA" id="ARBA00022801"/>
    </source>
</evidence>
<dbReference type="InterPro" id="IPR051813">
    <property type="entry name" value="HepT_RNase_toxin"/>
</dbReference>
<organism evidence="7 8">
    <name type="scientific">Algoriphagus taiwanensis</name>
    <dbReference type="NCBI Taxonomy" id="1445656"/>
    <lineage>
        <taxon>Bacteria</taxon>
        <taxon>Pseudomonadati</taxon>
        <taxon>Bacteroidota</taxon>
        <taxon>Cytophagia</taxon>
        <taxon>Cytophagales</taxon>
        <taxon>Cyclobacteriaceae</taxon>
        <taxon>Algoriphagus</taxon>
    </lineage>
</organism>
<accession>A0ABQ6Q5R7</accession>
<gene>
    <name evidence="7" type="ORF">Ataiwa_35200</name>
</gene>
<name>A0ABQ6Q5R7_9BACT</name>
<evidence type="ECO:0000313" key="8">
    <source>
        <dbReference type="Proteomes" id="UP001307705"/>
    </source>
</evidence>
<evidence type="ECO:0000256" key="3">
    <source>
        <dbReference type="ARBA" id="ARBA00022722"/>
    </source>
</evidence>
<dbReference type="InterPro" id="IPR008201">
    <property type="entry name" value="HepT-like"/>
</dbReference>
<dbReference type="Pfam" id="PF01934">
    <property type="entry name" value="HepT-like"/>
    <property type="match status" value="1"/>
</dbReference>
<keyword evidence="8" id="KW-1185">Reference proteome</keyword>
<dbReference type="Gene3D" id="1.20.120.580">
    <property type="entry name" value="bsu32300-like"/>
    <property type="match status" value="1"/>
</dbReference>
<protein>
    <submittedName>
        <fullName evidence="7">DUF86 domain-containing protein</fullName>
    </submittedName>
</protein>
<comment type="caution">
    <text evidence="7">The sequence shown here is derived from an EMBL/GenBank/DDBJ whole genome shotgun (WGS) entry which is preliminary data.</text>
</comment>
<evidence type="ECO:0000256" key="6">
    <source>
        <dbReference type="ARBA" id="ARBA00024207"/>
    </source>
</evidence>
<evidence type="ECO:0000256" key="2">
    <source>
        <dbReference type="ARBA" id="ARBA00022649"/>
    </source>
</evidence>
<comment type="similarity">
    <text evidence="6">Belongs to the HepT RNase toxin family.</text>
</comment>